<protein>
    <submittedName>
        <fullName evidence="2">Uncharacterized protein</fullName>
    </submittedName>
</protein>
<comment type="caution">
    <text evidence="2">The sequence shown here is derived from an EMBL/GenBank/DDBJ whole genome shotgun (WGS) entry which is preliminary data.</text>
</comment>
<reference evidence="2 3" key="1">
    <citation type="journal article" date="2019" name="Commun. Biol.">
        <title>The bagworm genome reveals a unique fibroin gene that provides high tensile strength.</title>
        <authorList>
            <person name="Kono N."/>
            <person name="Nakamura H."/>
            <person name="Ohtoshi R."/>
            <person name="Tomita M."/>
            <person name="Numata K."/>
            <person name="Arakawa K."/>
        </authorList>
    </citation>
    <scope>NUCLEOTIDE SEQUENCE [LARGE SCALE GENOMIC DNA]</scope>
</reference>
<accession>A0A4C1USS7</accession>
<proteinExistence type="predicted"/>
<gene>
    <name evidence="2" type="ORF">EVAR_93292_1</name>
</gene>
<evidence type="ECO:0000256" key="1">
    <source>
        <dbReference type="SAM" id="MobiDB-lite"/>
    </source>
</evidence>
<dbReference type="EMBL" id="BGZK01000221">
    <property type="protein sequence ID" value="GBP29495.1"/>
    <property type="molecule type" value="Genomic_DNA"/>
</dbReference>
<feature type="compositionally biased region" description="Basic and acidic residues" evidence="1">
    <location>
        <begin position="88"/>
        <end position="98"/>
    </location>
</feature>
<organism evidence="2 3">
    <name type="scientific">Eumeta variegata</name>
    <name type="common">Bagworm moth</name>
    <name type="synonym">Eumeta japonica</name>
    <dbReference type="NCBI Taxonomy" id="151549"/>
    <lineage>
        <taxon>Eukaryota</taxon>
        <taxon>Metazoa</taxon>
        <taxon>Ecdysozoa</taxon>
        <taxon>Arthropoda</taxon>
        <taxon>Hexapoda</taxon>
        <taxon>Insecta</taxon>
        <taxon>Pterygota</taxon>
        <taxon>Neoptera</taxon>
        <taxon>Endopterygota</taxon>
        <taxon>Lepidoptera</taxon>
        <taxon>Glossata</taxon>
        <taxon>Ditrysia</taxon>
        <taxon>Tineoidea</taxon>
        <taxon>Psychidae</taxon>
        <taxon>Oiketicinae</taxon>
        <taxon>Eumeta</taxon>
    </lineage>
</organism>
<name>A0A4C1USS7_EUMVA</name>
<evidence type="ECO:0000313" key="3">
    <source>
        <dbReference type="Proteomes" id="UP000299102"/>
    </source>
</evidence>
<keyword evidence="3" id="KW-1185">Reference proteome</keyword>
<dbReference type="Proteomes" id="UP000299102">
    <property type="component" value="Unassembled WGS sequence"/>
</dbReference>
<dbReference type="AlphaFoldDB" id="A0A4C1USS7"/>
<sequence length="98" mass="10763">MEMMSRERANLFCGPSVTPLITVCPYELSLSFVTCRDKGSTLEILVYGKHVPLTRTDDSGTAQWPVNTAGGAVLPNQVSSNTFSPEPPHADEHYHVEE</sequence>
<evidence type="ECO:0000313" key="2">
    <source>
        <dbReference type="EMBL" id="GBP29495.1"/>
    </source>
</evidence>
<feature type="region of interest" description="Disordered" evidence="1">
    <location>
        <begin position="75"/>
        <end position="98"/>
    </location>
</feature>